<dbReference type="Proteomes" id="UP000190188">
    <property type="component" value="Unassembled WGS sequence"/>
</dbReference>
<feature type="domain" description="DinB-like" evidence="1">
    <location>
        <begin position="30"/>
        <end position="165"/>
    </location>
</feature>
<dbReference type="Gene3D" id="1.20.120.450">
    <property type="entry name" value="dinb family like domain"/>
    <property type="match status" value="1"/>
</dbReference>
<dbReference type="SUPFAM" id="SSF109854">
    <property type="entry name" value="DinB/YfiT-like putative metalloenzymes"/>
    <property type="match status" value="1"/>
</dbReference>
<dbReference type="Pfam" id="PF12867">
    <property type="entry name" value="DinB_2"/>
    <property type="match status" value="1"/>
</dbReference>
<dbReference type="InterPro" id="IPR034660">
    <property type="entry name" value="DinB/YfiT-like"/>
</dbReference>
<dbReference type="OrthoDB" id="9793216at2"/>
<proteinExistence type="predicted"/>
<gene>
    <name evidence="2" type="ORF">BVG16_26980</name>
</gene>
<protein>
    <recommendedName>
        <fullName evidence="1">DinB-like domain-containing protein</fullName>
    </recommendedName>
</protein>
<evidence type="ECO:0000313" key="3">
    <source>
        <dbReference type="Proteomes" id="UP000190188"/>
    </source>
</evidence>
<keyword evidence="3" id="KW-1185">Reference proteome</keyword>
<dbReference type="InterPro" id="IPR024775">
    <property type="entry name" value="DinB-like"/>
</dbReference>
<sequence length="172" mass="19697">MLQRPVENEFPYYFGPYIELVPEGHVLDLLDSQLAKTISLFSSLTEEQLNFRYAEGKWSLKEVLGHMSDTERVMSYRLLCLARGEKGLLPGFDEEDYMLGANFGSQSISGLVEEYEIVRRSTLSLCRGIDDEAWQRIGNTNGHDTSARALPYIIAGHELHHLRIIKERYLSL</sequence>
<evidence type="ECO:0000259" key="1">
    <source>
        <dbReference type="Pfam" id="PF12867"/>
    </source>
</evidence>
<dbReference type="AlphaFoldDB" id="A0A1T2X1Z7"/>
<dbReference type="EMBL" id="MSZX01000014">
    <property type="protein sequence ID" value="OPA73736.1"/>
    <property type="molecule type" value="Genomic_DNA"/>
</dbReference>
<comment type="caution">
    <text evidence="2">The sequence shown here is derived from an EMBL/GenBank/DDBJ whole genome shotgun (WGS) entry which is preliminary data.</text>
</comment>
<dbReference type="RefSeq" id="WP_078502303.1">
    <property type="nucleotide sequence ID" value="NZ_MSZX01000014.1"/>
</dbReference>
<accession>A0A1T2X1Z7</accession>
<reference evidence="2 3" key="1">
    <citation type="submission" date="2017-01" db="EMBL/GenBank/DDBJ databases">
        <title>Genome analysis of Paenibacillus selenitrireducens ES3-24.</title>
        <authorList>
            <person name="Xu D."/>
            <person name="Yao R."/>
            <person name="Zheng S."/>
        </authorList>
    </citation>
    <scope>NUCLEOTIDE SEQUENCE [LARGE SCALE GENOMIC DNA]</scope>
    <source>
        <strain evidence="2 3">ES3-24</strain>
    </source>
</reference>
<evidence type="ECO:0000313" key="2">
    <source>
        <dbReference type="EMBL" id="OPA73736.1"/>
    </source>
</evidence>
<dbReference type="STRING" id="1324314.BVG16_26980"/>
<organism evidence="2 3">
    <name type="scientific">Paenibacillus selenitireducens</name>
    <dbReference type="NCBI Taxonomy" id="1324314"/>
    <lineage>
        <taxon>Bacteria</taxon>
        <taxon>Bacillati</taxon>
        <taxon>Bacillota</taxon>
        <taxon>Bacilli</taxon>
        <taxon>Bacillales</taxon>
        <taxon>Paenibacillaceae</taxon>
        <taxon>Paenibacillus</taxon>
    </lineage>
</organism>
<name>A0A1T2X1Z7_9BACL</name>